<evidence type="ECO:0000313" key="3">
    <source>
        <dbReference type="Proteomes" id="UP000315540"/>
    </source>
</evidence>
<dbReference type="RefSeq" id="WP_140591499.1">
    <property type="nucleotide sequence ID" value="NZ_VFWZ01000002.1"/>
</dbReference>
<protein>
    <submittedName>
        <fullName evidence="2">Uncharacterized protein</fullName>
    </submittedName>
</protein>
<evidence type="ECO:0000313" key="2">
    <source>
        <dbReference type="EMBL" id="TPN87169.1"/>
    </source>
</evidence>
<dbReference type="Proteomes" id="UP000315540">
    <property type="component" value="Unassembled WGS sequence"/>
</dbReference>
<accession>A0A504JK97</accession>
<feature type="coiled-coil region" evidence="1">
    <location>
        <begin position="191"/>
        <end position="226"/>
    </location>
</feature>
<dbReference type="OrthoDB" id="1161235at2"/>
<sequence>MSQLKIIDKQTLKLVDYLIALHKKTDTNPDLVTDYSFGVKFYPYNKYIVTHMRGKEVEGGKGKHAPHPLIIEIGKHFNIDFNFFYDQTIDVQDAFLSKERVAYNPNKEFIDGIFEEIDKRFELFTQENRLLKNKEEREICKNTEKELFNIKVHLNKSFSGATLVEKRADIIEMFDRMILLCREKIETSISKMSLEQRIAKLNNEVVQGAEDKVIKLESTIQKLTSDLAECSKTAIEAQKGQNEALKELLAIKSKN</sequence>
<dbReference type="AlphaFoldDB" id="A0A504JK97"/>
<organism evidence="2 3">
    <name type="scientific">Aquimarina algicola</name>
    <dbReference type="NCBI Taxonomy" id="2589995"/>
    <lineage>
        <taxon>Bacteria</taxon>
        <taxon>Pseudomonadati</taxon>
        <taxon>Bacteroidota</taxon>
        <taxon>Flavobacteriia</taxon>
        <taxon>Flavobacteriales</taxon>
        <taxon>Flavobacteriaceae</taxon>
        <taxon>Aquimarina</taxon>
    </lineage>
</organism>
<evidence type="ECO:0000256" key="1">
    <source>
        <dbReference type="SAM" id="Coils"/>
    </source>
</evidence>
<name>A0A504JK97_9FLAO</name>
<keyword evidence="1" id="KW-0175">Coiled coil</keyword>
<reference evidence="2 3" key="1">
    <citation type="submission" date="2019-06" db="EMBL/GenBank/DDBJ databases">
        <authorList>
            <person name="Meng X."/>
        </authorList>
    </citation>
    <scope>NUCLEOTIDE SEQUENCE [LARGE SCALE GENOMIC DNA]</scope>
    <source>
        <strain evidence="2 3">M625</strain>
    </source>
</reference>
<proteinExistence type="predicted"/>
<comment type="caution">
    <text evidence="2">The sequence shown here is derived from an EMBL/GenBank/DDBJ whole genome shotgun (WGS) entry which is preliminary data.</text>
</comment>
<keyword evidence="3" id="KW-1185">Reference proteome</keyword>
<gene>
    <name evidence="2" type="ORF">FHK87_06145</name>
</gene>
<dbReference type="EMBL" id="VFWZ01000002">
    <property type="protein sequence ID" value="TPN87169.1"/>
    <property type="molecule type" value="Genomic_DNA"/>
</dbReference>